<dbReference type="Pfam" id="PF21688">
    <property type="entry name" value="FAD-depend_C"/>
    <property type="match status" value="1"/>
</dbReference>
<dbReference type="EMBL" id="JALLBG020000148">
    <property type="protein sequence ID" value="KAL3761640.1"/>
    <property type="molecule type" value="Genomic_DNA"/>
</dbReference>
<dbReference type="InterPro" id="IPR036188">
    <property type="entry name" value="FAD/NAD-bd_sf"/>
</dbReference>
<sequence>MAATSRHLLLHACIIPLFVVHTFHFHSTVSFSRHPTYINSALKPNEDDTSSSRVTKPKPKRHRLQQRREITTKNRTDLETWRIFGIDVDPDALGTSVTTRNVAETDNSIPSPDRSYLTPPVLASLLSRLRIKSDTVASSINDDESIIALPPQLKDARVVRRSIDARRRRGAPPKYSYVIDVTLSKEVASLQLKLSHQPGRMERLAIQNDGINTTTKEGILLPNTNHGIESNTKQKIIIVGAGPAGLFCALSLASSGLFTPIVLERGKPVEARGKSIGALIHRRSIDPESNFSFGEGGAGTWSDGKLTTRIGRNSGPVRFVLETLVKYGAPNKILVEGSPHLGTDNLVRLLRNMRADLRSMGGEIHFGTRVNKFHIEGGTITGVDAICTPSQERSNPICLDVDDEEMTKSFRGDAVVLATGHSARDVYYELHKSGVELEAKGFAVGFRVEHPQCLINEIQYGKDWGDRVVTKRSSTDAANTEHFSKDATDSERHSGVLPVAAYRLATNEANDGNSTRGVYSFCQCPGGQIVPSSTEEGELCINGMSFSNRDSLWANSALVVTVSPDDAILDSYRLLHGSLAGLEFQRDMERKAYELGGGGMRAPVQRLTDFVNRKRSETIPTSSYRLGVTSADCHDIYPEPLYNALAHALVYRFEKNMPGFLCDEALLHGVETRTSSPVRVLRDGGTLQAIGVDNLFPSGEGAGFAGGIVSAAVDGLLVANAIMTKFVPLHSNTLFKDVGAVTFDY</sequence>
<evidence type="ECO:0000259" key="3">
    <source>
        <dbReference type="Pfam" id="PF21688"/>
    </source>
</evidence>
<dbReference type="PRINTS" id="PR00420">
    <property type="entry name" value="RNGMNOXGNASE"/>
</dbReference>
<feature type="signal peptide" evidence="2">
    <location>
        <begin position="1"/>
        <end position="22"/>
    </location>
</feature>
<dbReference type="PANTHER" id="PTHR42842:SF3">
    <property type="entry name" value="FAD_NAD(P)-BINDING OXIDOREDUCTASE FAMILY PROTEIN"/>
    <property type="match status" value="1"/>
</dbReference>
<gene>
    <name evidence="4" type="ORF">ACHAWU_000127</name>
</gene>
<keyword evidence="2" id="KW-0732">Signal</keyword>
<name>A0ABD3MM95_9STRA</name>
<dbReference type="InterPro" id="IPR028348">
    <property type="entry name" value="FAD-binding_protein"/>
</dbReference>
<protein>
    <recommendedName>
        <fullName evidence="3">FAD-dependent protein C-terminal domain-containing protein</fullName>
    </recommendedName>
</protein>
<keyword evidence="5" id="KW-1185">Reference proteome</keyword>
<accession>A0ABD3MM95</accession>
<feature type="domain" description="FAD-dependent protein C-terminal" evidence="3">
    <location>
        <begin position="492"/>
        <end position="674"/>
    </location>
</feature>
<dbReference type="SUPFAM" id="SSF51905">
    <property type="entry name" value="FAD/NAD(P)-binding domain"/>
    <property type="match status" value="1"/>
</dbReference>
<dbReference type="AlphaFoldDB" id="A0ABD3MM95"/>
<dbReference type="Gene3D" id="3.50.50.60">
    <property type="entry name" value="FAD/NAD(P)-binding domain"/>
    <property type="match status" value="2"/>
</dbReference>
<feature type="compositionally biased region" description="Basic residues" evidence="1">
    <location>
        <begin position="55"/>
        <end position="65"/>
    </location>
</feature>
<organism evidence="4 5">
    <name type="scientific">Discostella pseudostelligera</name>
    <dbReference type="NCBI Taxonomy" id="259834"/>
    <lineage>
        <taxon>Eukaryota</taxon>
        <taxon>Sar</taxon>
        <taxon>Stramenopiles</taxon>
        <taxon>Ochrophyta</taxon>
        <taxon>Bacillariophyta</taxon>
        <taxon>Coscinodiscophyceae</taxon>
        <taxon>Thalassiosirophycidae</taxon>
        <taxon>Stephanodiscales</taxon>
        <taxon>Stephanodiscaceae</taxon>
        <taxon>Discostella</taxon>
    </lineage>
</organism>
<evidence type="ECO:0000313" key="5">
    <source>
        <dbReference type="Proteomes" id="UP001530293"/>
    </source>
</evidence>
<proteinExistence type="predicted"/>
<feature type="region of interest" description="Disordered" evidence="1">
    <location>
        <begin position="41"/>
        <end position="66"/>
    </location>
</feature>
<evidence type="ECO:0000313" key="4">
    <source>
        <dbReference type="EMBL" id="KAL3761640.1"/>
    </source>
</evidence>
<evidence type="ECO:0000256" key="2">
    <source>
        <dbReference type="SAM" id="SignalP"/>
    </source>
</evidence>
<feature type="chain" id="PRO_5044839298" description="FAD-dependent protein C-terminal domain-containing protein" evidence="2">
    <location>
        <begin position="23"/>
        <end position="745"/>
    </location>
</feature>
<dbReference type="PANTHER" id="PTHR42842">
    <property type="entry name" value="FAD/NAD(P)-BINDING OXIDOREDUCTASE"/>
    <property type="match status" value="1"/>
</dbReference>
<dbReference type="InterPro" id="IPR049516">
    <property type="entry name" value="FAD-depend_C"/>
</dbReference>
<reference evidence="4 5" key="1">
    <citation type="submission" date="2024-10" db="EMBL/GenBank/DDBJ databases">
        <title>Updated reference genomes for cyclostephanoid diatoms.</title>
        <authorList>
            <person name="Roberts W.R."/>
            <person name="Alverson A.J."/>
        </authorList>
    </citation>
    <scope>NUCLEOTIDE SEQUENCE [LARGE SCALE GENOMIC DNA]</scope>
    <source>
        <strain evidence="4 5">AJA232-27</strain>
    </source>
</reference>
<comment type="caution">
    <text evidence="4">The sequence shown here is derived from an EMBL/GenBank/DDBJ whole genome shotgun (WGS) entry which is preliminary data.</text>
</comment>
<dbReference type="Proteomes" id="UP001530293">
    <property type="component" value="Unassembled WGS sequence"/>
</dbReference>
<evidence type="ECO:0000256" key="1">
    <source>
        <dbReference type="SAM" id="MobiDB-lite"/>
    </source>
</evidence>